<dbReference type="Proteomes" id="UP000523795">
    <property type="component" value="Unassembled WGS sequence"/>
</dbReference>
<reference evidence="2 3" key="1">
    <citation type="submission" date="2020-04" db="EMBL/GenBank/DDBJ databases">
        <authorList>
            <person name="Liu S."/>
        </authorList>
    </citation>
    <scope>NUCLEOTIDE SEQUENCE [LARGE SCALE GENOMIC DNA]</scope>
    <source>
        <strain evidence="2 3">CGMCC 1.15091</strain>
    </source>
</reference>
<protein>
    <submittedName>
        <fullName evidence="2">RNA helicase</fullName>
    </submittedName>
</protein>
<evidence type="ECO:0000313" key="2">
    <source>
        <dbReference type="EMBL" id="NKX51737.1"/>
    </source>
</evidence>
<keyword evidence="3" id="KW-1185">Reference proteome</keyword>
<evidence type="ECO:0000256" key="1">
    <source>
        <dbReference type="SAM" id="MobiDB-lite"/>
    </source>
</evidence>
<keyword evidence="2" id="KW-0347">Helicase</keyword>
<proteinExistence type="predicted"/>
<feature type="non-terminal residue" evidence="2">
    <location>
        <position position="385"/>
    </location>
</feature>
<feature type="compositionally biased region" description="Basic and acidic residues" evidence="1">
    <location>
        <begin position="1"/>
        <end position="12"/>
    </location>
</feature>
<accession>A0ABX1JVB8</accession>
<keyword evidence="2" id="KW-0378">Hydrolase</keyword>
<sequence length="385" mass="41772">MGSRASETETDAKAQQPFDPSELPIPGADESDSVAPCVVISTPEAGAAAREFFVEAKAAESVEQKKRARMRSRVFTVMQYHGHPKTGEVIFTQEQLDEGLAALGDGHPKTGEVIYTQEQLDEGLAAHGDCLYRWAYIWHDSDRLVEVDEGTTEMTCCGLKGLHMHLVLWVKGAHDSRPTVRTVSDAFSVPSPRVRVPNEVAAQGGIADHKGRNAAERAFFDLCEYLTHETRTSSGLVGVHHPDRHYLVDKSQPGNPGKYQYGRGRVVSNFDFGAALDGHMATRHNVAEGGGGAKLSKLFQAVGQGSLTLKQVRDQGPAIYFAKGNLAHFQKLRGDFLAHQDAPGAVMNFYLFGEGGTGKDLLGKALARSLAPEAERPYFKVGGDN</sequence>
<keyword evidence="2" id="KW-0067">ATP-binding</keyword>
<organism evidence="2 3">
    <name type="scientific">Arthrobacter deserti</name>
    <dbReference type="NCBI Taxonomy" id="1742687"/>
    <lineage>
        <taxon>Bacteria</taxon>
        <taxon>Bacillati</taxon>
        <taxon>Actinomycetota</taxon>
        <taxon>Actinomycetes</taxon>
        <taxon>Micrococcales</taxon>
        <taxon>Micrococcaceae</taxon>
        <taxon>Arthrobacter</taxon>
    </lineage>
</organism>
<evidence type="ECO:0000313" key="3">
    <source>
        <dbReference type="Proteomes" id="UP000523795"/>
    </source>
</evidence>
<gene>
    <name evidence="2" type="ORF">HER39_14425</name>
</gene>
<dbReference type="GO" id="GO:0004386">
    <property type="term" value="F:helicase activity"/>
    <property type="evidence" value="ECO:0007669"/>
    <property type="project" value="UniProtKB-KW"/>
</dbReference>
<comment type="caution">
    <text evidence="2">The sequence shown here is derived from an EMBL/GenBank/DDBJ whole genome shotgun (WGS) entry which is preliminary data.</text>
</comment>
<dbReference type="EMBL" id="JAAZSR010000296">
    <property type="protein sequence ID" value="NKX51737.1"/>
    <property type="molecule type" value="Genomic_DNA"/>
</dbReference>
<name>A0ABX1JVB8_9MICC</name>
<keyword evidence="2" id="KW-0547">Nucleotide-binding</keyword>
<feature type="region of interest" description="Disordered" evidence="1">
    <location>
        <begin position="1"/>
        <end position="32"/>
    </location>
</feature>